<evidence type="ECO:0000313" key="3">
    <source>
        <dbReference type="Proteomes" id="UP000325313"/>
    </source>
</evidence>
<feature type="compositionally biased region" description="Polar residues" evidence="1">
    <location>
        <begin position="58"/>
        <end position="69"/>
    </location>
</feature>
<sequence>MIARNSTTVDNVVPLSNPEAIIKAGNTKKRCAKQLLAQSIAPLPSLLGTTPKIMSDTVPPTSSQEQPADSTRDSTRTANGTDMSTAKELFKAVLKVQHSAINQA</sequence>
<evidence type="ECO:0000313" key="2">
    <source>
        <dbReference type="EMBL" id="KAA1109533.1"/>
    </source>
</evidence>
<evidence type="ECO:0000256" key="1">
    <source>
        <dbReference type="SAM" id="MobiDB-lite"/>
    </source>
</evidence>
<comment type="caution">
    <text evidence="2">The sequence shown here is derived from an EMBL/GenBank/DDBJ whole genome shotgun (WGS) entry which is preliminary data.</text>
</comment>
<protein>
    <submittedName>
        <fullName evidence="2">Uncharacterized protein</fullName>
    </submittedName>
</protein>
<organism evidence="2 3">
    <name type="scientific">Puccinia graminis f. sp. tritici</name>
    <dbReference type="NCBI Taxonomy" id="56615"/>
    <lineage>
        <taxon>Eukaryota</taxon>
        <taxon>Fungi</taxon>
        <taxon>Dikarya</taxon>
        <taxon>Basidiomycota</taxon>
        <taxon>Pucciniomycotina</taxon>
        <taxon>Pucciniomycetes</taxon>
        <taxon>Pucciniales</taxon>
        <taxon>Pucciniaceae</taxon>
        <taxon>Puccinia</taxon>
    </lineage>
</organism>
<feature type="region of interest" description="Disordered" evidence="1">
    <location>
        <begin position="47"/>
        <end position="83"/>
    </location>
</feature>
<name>A0A5B0Q956_PUCGR</name>
<proteinExistence type="predicted"/>
<gene>
    <name evidence="2" type="ORF">PGTUg99_017695</name>
</gene>
<dbReference type="Proteomes" id="UP000325313">
    <property type="component" value="Unassembled WGS sequence"/>
</dbReference>
<dbReference type="AlphaFoldDB" id="A0A5B0Q956"/>
<accession>A0A5B0Q956</accession>
<dbReference type="EMBL" id="VDEP01000304">
    <property type="protein sequence ID" value="KAA1109533.1"/>
    <property type="molecule type" value="Genomic_DNA"/>
</dbReference>
<reference evidence="2 3" key="1">
    <citation type="submission" date="2019-05" db="EMBL/GenBank/DDBJ databases">
        <title>Emergence of the Ug99 lineage of the wheat stem rust pathogen through somatic hybridization.</title>
        <authorList>
            <person name="Li F."/>
            <person name="Upadhyaya N.M."/>
            <person name="Sperschneider J."/>
            <person name="Matny O."/>
            <person name="Nguyen-Phuc H."/>
            <person name="Mago R."/>
            <person name="Raley C."/>
            <person name="Miller M.E."/>
            <person name="Silverstein K.A.T."/>
            <person name="Henningsen E."/>
            <person name="Hirsch C.D."/>
            <person name="Visser B."/>
            <person name="Pretorius Z.A."/>
            <person name="Steffenson B.J."/>
            <person name="Schwessinger B."/>
            <person name="Dodds P.N."/>
            <person name="Figueroa M."/>
        </authorList>
    </citation>
    <scope>NUCLEOTIDE SEQUENCE [LARGE SCALE GENOMIC DNA]</scope>
    <source>
        <strain evidence="2 3">Ug99</strain>
    </source>
</reference>